<dbReference type="Proteomes" id="UP000789759">
    <property type="component" value="Unassembled WGS sequence"/>
</dbReference>
<accession>A0A9N9E1D8</accession>
<gene>
    <name evidence="1" type="ORF">CPELLU_LOCUS9702</name>
</gene>
<name>A0A9N9E1D8_9GLOM</name>
<proteinExistence type="predicted"/>
<reference evidence="1" key="1">
    <citation type="submission" date="2021-06" db="EMBL/GenBank/DDBJ databases">
        <authorList>
            <person name="Kallberg Y."/>
            <person name="Tangrot J."/>
            <person name="Rosling A."/>
        </authorList>
    </citation>
    <scope>NUCLEOTIDE SEQUENCE</scope>
    <source>
        <strain evidence="1">FL966</strain>
    </source>
</reference>
<organism evidence="1 2">
    <name type="scientific">Cetraspora pellucida</name>
    <dbReference type="NCBI Taxonomy" id="1433469"/>
    <lineage>
        <taxon>Eukaryota</taxon>
        <taxon>Fungi</taxon>
        <taxon>Fungi incertae sedis</taxon>
        <taxon>Mucoromycota</taxon>
        <taxon>Glomeromycotina</taxon>
        <taxon>Glomeromycetes</taxon>
        <taxon>Diversisporales</taxon>
        <taxon>Gigasporaceae</taxon>
        <taxon>Cetraspora</taxon>
    </lineage>
</organism>
<comment type="caution">
    <text evidence="1">The sequence shown here is derived from an EMBL/GenBank/DDBJ whole genome shotgun (WGS) entry which is preliminary data.</text>
</comment>
<evidence type="ECO:0000313" key="2">
    <source>
        <dbReference type="Proteomes" id="UP000789759"/>
    </source>
</evidence>
<keyword evidence="2" id="KW-1185">Reference proteome</keyword>
<protein>
    <submittedName>
        <fullName evidence="1">23873_t:CDS:1</fullName>
    </submittedName>
</protein>
<dbReference type="EMBL" id="CAJVQA010007585">
    <property type="protein sequence ID" value="CAG8658866.1"/>
    <property type="molecule type" value="Genomic_DNA"/>
</dbReference>
<sequence>MHILNLKDNYPKIDITRCIGNRNYNYQYKVLNLVQVLIYKQNVICQTNYQPNGQVKFKVTWKEKTGQKHKIISTRSSSDAAKQFVQKLTQNKNVNLSGIILFGLDLQCLESRQKNEFQRKNFLYLKSDTQKNFHLKEFAFDLYSYSKILLEKYNISNTNLDCFELNISNKLIKIKFTESKDRSASIDSIIYACDKGLISRDSYRHLAAVQPLLE</sequence>
<dbReference type="OrthoDB" id="2418186at2759"/>
<dbReference type="AlphaFoldDB" id="A0A9N9E1D8"/>
<evidence type="ECO:0000313" key="1">
    <source>
        <dbReference type="EMBL" id="CAG8658866.1"/>
    </source>
</evidence>